<organism evidence="2 3">
    <name type="scientific">Rhodopirellula europaea SH398</name>
    <dbReference type="NCBI Taxonomy" id="1263868"/>
    <lineage>
        <taxon>Bacteria</taxon>
        <taxon>Pseudomonadati</taxon>
        <taxon>Planctomycetota</taxon>
        <taxon>Planctomycetia</taxon>
        <taxon>Pirellulales</taxon>
        <taxon>Pirellulaceae</taxon>
        <taxon>Rhodopirellula</taxon>
    </lineage>
</organism>
<accession>M5SQU6</accession>
<dbReference type="AlphaFoldDB" id="M5SQU6"/>
<dbReference type="EMBL" id="ANOF01000026">
    <property type="protein sequence ID" value="EMI28639.1"/>
    <property type="molecule type" value="Genomic_DNA"/>
</dbReference>
<dbReference type="Proteomes" id="UP000011996">
    <property type="component" value="Unassembled WGS sequence"/>
</dbReference>
<reference evidence="2 3" key="1">
    <citation type="journal article" date="2013" name="Mar. Genomics">
        <title>Expression of sulfatases in Rhodopirellula baltica and the diversity of sulfatases in the genus Rhodopirellula.</title>
        <authorList>
            <person name="Wegner C.E."/>
            <person name="Richter-Heitmann T."/>
            <person name="Klindworth A."/>
            <person name="Klockow C."/>
            <person name="Richter M."/>
            <person name="Achstetter T."/>
            <person name="Glockner F.O."/>
            <person name="Harder J."/>
        </authorList>
    </citation>
    <scope>NUCLEOTIDE SEQUENCE [LARGE SCALE GENOMIC DNA]</scope>
    <source>
        <strain evidence="2 3">SH398</strain>
    </source>
</reference>
<evidence type="ECO:0000256" key="1">
    <source>
        <dbReference type="SAM" id="MobiDB-lite"/>
    </source>
</evidence>
<dbReference type="STRING" id="1263868.RESH_00801"/>
<evidence type="ECO:0000313" key="3">
    <source>
        <dbReference type="Proteomes" id="UP000011996"/>
    </source>
</evidence>
<gene>
    <name evidence="2" type="ORF">RESH_00801</name>
</gene>
<feature type="region of interest" description="Disordered" evidence="1">
    <location>
        <begin position="1"/>
        <end position="51"/>
    </location>
</feature>
<feature type="compositionally biased region" description="Basic and acidic residues" evidence="1">
    <location>
        <begin position="1"/>
        <end position="19"/>
    </location>
</feature>
<name>M5SQU6_9BACT</name>
<evidence type="ECO:0000313" key="2">
    <source>
        <dbReference type="EMBL" id="EMI28639.1"/>
    </source>
</evidence>
<proteinExistence type="predicted"/>
<protein>
    <submittedName>
        <fullName evidence="2">Uncharacterized protein</fullName>
    </submittedName>
</protein>
<sequence>MRRDRSREKRDGQLTREKLASVFEFNPSSSRSPDYPRRFPQNDQTSIPVSHFDGSVPHKYLPQIVDCRVLASIPSSACNQTATRQKAVQRQPADQSFL</sequence>
<comment type="caution">
    <text evidence="2">The sequence shown here is derived from an EMBL/GenBank/DDBJ whole genome shotgun (WGS) entry which is preliminary data.</text>
</comment>